<organism evidence="1 2">
    <name type="scientific">Methylobacterium radiotolerans (strain ATCC 27329 / DSM 1819 / JCM 2831 / NBRC 15690 / NCIMB 10815 / 0-1)</name>
    <dbReference type="NCBI Taxonomy" id="426355"/>
    <lineage>
        <taxon>Bacteria</taxon>
        <taxon>Pseudomonadati</taxon>
        <taxon>Pseudomonadota</taxon>
        <taxon>Alphaproteobacteria</taxon>
        <taxon>Hyphomicrobiales</taxon>
        <taxon>Methylobacteriaceae</taxon>
        <taxon>Methylobacterium</taxon>
    </lineage>
</organism>
<dbReference type="HOGENOM" id="CLU_578555_0_0_5"/>
<dbReference type="RefSeq" id="WP_012317027.1">
    <property type="nucleotide sequence ID" value="NC_010504.1"/>
</dbReference>
<evidence type="ECO:0000313" key="2">
    <source>
        <dbReference type="Proteomes" id="UP000006589"/>
    </source>
</evidence>
<reference evidence="1 2" key="1">
    <citation type="submission" date="2008-03" db="EMBL/GenBank/DDBJ databases">
        <title>Complete sequence of plasmid7 of Methylobacterium radiotolerans JCM 2831.</title>
        <authorList>
            <consortium name="US DOE Joint Genome Institute"/>
            <person name="Copeland A."/>
            <person name="Lucas S."/>
            <person name="Lapidus A."/>
            <person name="Glavina del Rio T."/>
            <person name="Dalin E."/>
            <person name="Tice H."/>
            <person name="Bruce D."/>
            <person name="Goodwin L."/>
            <person name="Pitluck S."/>
            <person name="Kiss H."/>
            <person name="Brettin T."/>
            <person name="Detter J.C."/>
            <person name="Han C."/>
            <person name="Kuske C.R."/>
            <person name="Schmutz J."/>
            <person name="Larimer F."/>
            <person name="Land M."/>
            <person name="Hauser L."/>
            <person name="Kyrpides N."/>
            <person name="Mikhailova N."/>
            <person name="Marx C.J."/>
            <person name="Richardson P."/>
        </authorList>
    </citation>
    <scope>NUCLEOTIDE SEQUENCE [LARGE SCALE GENOMIC DNA]</scope>
    <source>
        <strain evidence="2">ATCC 27329 / DSM 1819 / JCM 2831 / NBRC 15690 / NCIMB 10815 / 0-1</strain>
        <plasmid evidence="2">Plasmid pMRAD07</plasmid>
    </source>
</reference>
<dbReference type="OrthoDB" id="1399884at2"/>
<protein>
    <submittedName>
        <fullName evidence="1">Uncharacterized protein</fullName>
    </submittedName>
</protein>
<dbReference type="AlphaFoldDB" id="B1MAA5"/>
<proteinExistence type="predicted"/>
<dbReference type="KEGG" id="mrd:Mrad2831_6518"/>
<dbReference type="GeneID" id="43529572"/>
<dbReference type="Proteomes" id="UP000006589">
    <property type="component" value="Plasmid pMRAD07"/>
</dbReference>
<dbReference type="EMBL" id="CP001008">
    <property type="protein sequence ID" value="ACB28430.1"/>
    <property type="molecule type" value="Genomic_DNA"/>
</dbReference>
<sequence length="449" mass="48649">MAGLTDMEELIGTVDDKDVADFLKEAFACYGTGAYRACVVLTHIALFDSLRRKIKALSPVNGVAKAVSDQIEPLASAQKVFETPLIHKLKSAGILTELEAQILEQLNSQRNKAAHPSGHAVTAEEARFVFAEAIKKFISQPIRETSYVVESVISKFADQNYFPSMNINDMIAVLGQELANLDPSAKPFLISKVVKSLDETDKTVVINARNFLLALVARREPSDIVPVVKGFLDPRSSDSKFADLISMMITCDPVLFSNLGVGTKLRVKTLLMHNATATGVSLPYQQLNHPAHVLGSCVLKFGENFALSELKDFSEWVISATPYTPELIPALAHAPQLFDQLFQNYLIRAKSSQWSISNPFAAAIPALDAPLAALITDNQAFELLASIMRGAEWKGHGPMALANSSFSTLPTLKIKAKTFAAADPTGATAALVAQQVEIGLADYLANHLV</sequence>
<gene>
    <name evidence="1" type="ordered locus">Mrad2831_6518</name>
</gene>
<name>B1MAA5_METRJ</name>
<evidence type="ECO:0000313" key="1">
    <source>
        <dbReference type="EMBL" id="ACB28430.1"/>
    </source>
</evidence>
<accession>B1MAA5</accession>
<keyword evidence="1" id="KW-0614">Plasmid</keyword>
<geneLocation type="plasmid" evidence="1 2">
    <name>pMRAD07</name>
</geneLocation>